<evidence type="ECO:0000256" key="2">
    <source>
        <dbReference type="ARBA" id="ARBA00022692"/>
    </source>
</evidence>
<evidence type="ECO:0000256" key="3">
    <source>
        <dbReference type="ARBA" id="ARBA00022989"/>
    </source>
</evidence>
<protein>
    <recommendedName>
        <fullName evidence="5">Translocation and assembly module TamB C-terminal domain-containing protein</fullName>
    </recommendedName>
</protein>
<dbReference type="GO" id="GO:0005886">
    <property type="term" value="C:plasma membrane"/>
    <property type="evidence" value="ECO:0007669"/>
    <property type="project" value="InterPro"/>
</dbReference>
<evidence type="ECO:0000313" key="6">
    <source>
        <dbReference type="EMBL" id="SFF60509.1"/>
    </source>
</evidence>
<keyword evidence="7" id="KW-1185">Reference proteome</keyword>
<keyword evidence="3" id="KW-1133">Transmembrane helix</keyword>
<evidence type="ECO:0000256" key="4">
    <source>
        <dbReference type="ARBA" id="ARBA00023136"/>
    </source>
</evidence>
<evidence type="ECO:0000313" key="7">
    <source>
        <dbReference type="Proteomes" id="UP000198964"/>
    </source>
</evidence>
<dbReference type="EMBL" id="FONW01000010">
    <property type="protein sequence ID" value="SFF60509.1"/>
    <property type="molecule type" value="Genomic_DNA"/>
</dbReference>
<organism evidence="6 7">
    <name type="scientific">Sunxiuqinia elliptica</name>
    <dbReference type="NCBI Taxonomy" id="655355"/>
    <lineage>
        <taxon>Bacteria</taxon>
        <taxon>Pseudomonadati</taxon>
        <taxon>Bacteroidota</taxon>
        <taxon>Bacteroidia</taxon>
        <taxon>Marinilabiliales</taxon>
        <taxon>Prolixibacteraceae</taxon>
        <taxon>Sunxiuqinia</taxon>
    </lineage>
</organism>
<keyword evidence="4" id="KW-0472">Membrane</keyword>
<evidence type="ECO:0000259" key="5">
    <source>
        <dbReference type="Pfam" id="PF04357"/>
    </source>
</evidence>
<accession>A0A1I2K2B5</accession>
<sequence length="1453" mass="165027">MWFFGILLVLLLAGYLAFQTSAVQTFLVRQIADRLSERLDTRITLERVDIRFFNKIILNKFLIEDQQQDTLFFVDEMVASIDQFSWDDQTIELASLEMNKTKLFAALTEEQVPNYKFILDALRTRRSESGSWSFSCENFLFSDTRLGYSYFTMEKPRTIDLHDIDLDVTDFILNHDSLSFQINNLSLDDHKDFRLSSLSTRLVSYNHVVKLNNLKVATPYSSIADADIAFDQTEIHEGKDFSHLKLDVNLKESAVNFQDVSQLVPSLRGMDLKINLSGHVYGTIGDLKAKNLQMSLGQNTKLVCDFYSNGLPDLDQTYILLDLKKSTADFKDLGKIRLPYAAKSDYLSFSDMLYDAGIVHYEGNFTGFLSDFVAYGTVRSNFGQIKTDLSFVPTKGDLLKVNGHVKTVNFALGEFTQSKRLGDLTFNGQVDGALNKTTRRFDITIDGLVDSLIFNDYQFENLRLNGAIQNQKFEGEFGVEDPALNASFKGKMDFNPTIPEFDFDMLLEKADLTALNLDQEHETSMLAMGLKAEFKGNSIDNLDGGIWLESGQYYNENDTLELTSLSINTYADSLTHLLIRSDFADANISGRYSFRTFGESLKKLLHQYLPSAGIKFRDNLSPNQFDFDLTIKDAEPLTRTFSPSWYVAPTHMEGRFDDQLPELYLNVSIPHMEYKNMVFNGYWLSIRANEKLEFKNRLEEIQLNNNQRIYNVAVLADAEEDRVNSKLVWNNFHEKTYSGELETQIDFKKSGYKRSHVKVDVIPSKIYIADTLWQVHPATITIDSSRVEVEGVKLSNYEQQLAIDGVVSKDKNDRLNMKVNGIDLSNLNILMKRDLGIKGVLNGTASVFDVYERALFLSDLRIKGLQFREHEIGDVSTVSKWDRISEAIHSELKVNKKGNQSLHAFGEYKPGTDSLDFTARLNDFSLAILQPVLERSFKDVRGRGTGEVWIHGTPEKILMDGDVLGLDAGLAMRALQVNYYFSDTVYFRSDSIIFDQIEISDYQGNKGIFDGSIRHDNFSNMDYNLSLRSPRILVMNTTIRDNERFYGEAYGSGVLQVGGHGKDVELTAAATSLYGTSINISLDYEEEAQEYDFIHFVDEEEEHGHQEVRRLPIEKSSLNMNFDIDVTPEAQVQLIYNSQIGDIIRSRGNGNLQVRIDPDFNITMFGEYRVDRGDYLFTLQNVFNKKFEIAQGGTILWNGDPYDATIDIDAIYRLKASLSELAPPDMGDRVDYSQRIPVACQIFLTENLNNPEIAFGIDFPTADDPIKDLVQQVFSTEEEMNKQILSLLVLGRFYTPEYLKGSYGAANPNLVGTTASELFSNQLSNWLSQISNDFDIGVNYRPGNQISNDEIELALSTQIFNDRVILNGNIGNNGTAATSSSNNSNIVGDFDLNVKLTNNGKLQLKAYNRSNDNLIYETSPYTQGIGLSFRENYDTFGELWEKFKNLFMKSRRE</sequence>
<dbReference type="STRING" id="655355.SAMN05216283_110118"/>
<keyword evidence="2" id="KW-0812">Transmembrane</keyword>
<evidence type="ECO:0000256" key="1">
    <source>
        <dbReference type="ARBA" id="ARBA00004167"/>
    </source>
</evidence>
<dbReference type="Proteomes" id="UP000198964">
    <property type="component" value="Unassembled WGS sequence"/>
</dbReference>
<comment type="subcellular location">
    <subcellularLocation>
        <location evidence="1">Membrane</location>
        <topology evidence="1">Single-pass membrane protein</topology>
    </subcellularLocation>
</comment>
<dbReference type="InterPro" id="IPR007452">
    <property type="entry name" value="TamB_C"/>
</dbReference>
<dbReference type="PANTHER" id="PTHR36985">
    <property type="entry name" value="TRANSLOCATION AND ASSEMBLY MODULE SUBUNIT TAMB"/>
    <property type="match status" value="1"/>
</dbReference>
<gene>
    <name evidence="6" type="ORF">SAMN05216283_110118</name>
</gene>
<name>A0A1I2K2B5_9BACT</name>
<proteinExistence type="predicted"/>
<dbReference type="GO" id="GO:0009306">
    <property type="term" value="P:protein secretion"/>
    <property type="evidence" value="ECO:0007669"/>
    <property type="project" value="InterPro"/>
</dbReference>
<feature type="domain" description="Translocation and assembly module TamB C-terminal" evidence="5">
    <location>
        <begin position="997"/>
        <end position="1433"/>
    </location>
</feature>
<reference evidence="6 7" key="1">
    <citation type="submission" date="2016-10" db="EMBL/GenBank/DDBJ databases">
        <authorList>
            <person name="de Groot N.N."/>
        </authorList>
    </citation>
    <scope>NUCLEOTIDE SEQUENCE [LARGE SCALE GENOMIC DNA]</scope>
    <source>
        <strain evidence="6 7">CGMCC 1.9156</strain>
    </source>
</reference>
<dbReference type="Pfam" id="PF04357">
    <property type="entry name" value="TamB"/>
    <property type="match status" value="1"/>
</dbReference>
<dbReference type="PANTHER" id="PTHR36985:SF1">
    <property type="entry name" value="TRANSLOCATION AND ASSEMBLY MODULE SUBUNIT TAMB"/>
    <property type="match status" value="1"/>
</dbReference>